<dbReference type="EMBL" id="JBHTCA010000004">
    <property type="protein sequence ID" value="MFC7408715.1"/>
    <property type="molecule type" value="Genomic_DNA"/>
</dbReference>
<dbReference type="NCBIfam" id="TIGR01560">
    <property type="entry name" value="put_DNA_pack"/>
    <property type="match status" value="1"/>
</dbReference>
<dbReference type="InterPro" id="IPR021146">
    <property type="entry name" value="Phage_gp6-like_head-tail"/>
</dbReference>
<name>A0ABW2QGY8_9BURK</name>
<dbReference type="RefSeq" id="WP_382221405.1">
    <property type="nucleotide sequence ID" value="NZ_JBHTCA010000004.1"/>
</dbReference>
<dbReference type="InterPro" id="IPR006450">
    <property type="entry name" value="Phage_HK97_gp6-like"/>
</dbReference>
<organism evidence="1 2">
    <name type="scientific">Hydrogenophaga atypica</name>
    <dbReference type="NCBI Taxonomy" id="249409"/>
    <lineage>
        <taxon>Bacteria</taxon>
        <taxon>Pseudomonadati</taxon>
        <taxon>Pseudomonadota</taxon>
        <taxon>Betaproteobacteria</taxon>
        <taxon>Burkholderiales</taxon>
        <taxon>Comamonadaceae</taxon>
        <taxon>Hydrogenophaga</taxon>
    </lineage>
</organism>
<sequence>MNPKRTAAPAAEPLTLAEAKAHLRVTVNDDDTLITALISAAREACEDRLQRTLISTPWLLALDAFPDAIKLPMPPALQVQSLQYFDAAGTLVTLAGEDYELDPYSEPAYLVPAPGVAWPATQAGRINAVRVAYTAGYGTTAADVPGPIKQWLLLAIGDMYERRTRSAERPAVPQGFADGLLDTYRVWSL</sequence>
<protein>
    <submittedName>
        <fullName evidence="1">Head-tail connector protein</fullName>
    </submittedName>
</protein>
<accession>A0ABW2QGY8</accession>
<keyword evidence="2" id="KW-1185">Reference proteome</keyword>
<dbReference type="Gene3D" id="1.10.3230.30">
    <property type="entry name" value="Phage gp6-like head-tail connector protein"/>
    <property type="match status" value="1"/>
</dbReference>
<dbReference type="Pfam" id="PF05135">
    <property type="entry name" value="Phage_connect_1"/>
    <property type="match status" value="1"/>
</dbReference>
<comment type="caution">
    <text evidence="1">The sequence shown here is derived from an EMBL/GenBank/DDBJ whole genome shotgun (WGS) entry which is preliminary data.</text>
</comment>
<dbReference type="Proteomes" id="UP001596501">
    <property type="component" value="Unassembled WGS sequence"/>
</dbReference>
<proteinExistence type="predicted"/>
<gene>
    <name evidence="1" type="ORF">ACFQPB_07570</name>
</gene>
<dbReference type="CDD" id="cd08054">
    <property type="entry name" value="gp6"/>
    <property type="match status" value="1"/>
</dbReference>
<evidence type="ECO:0000313" key="1">
    <source>
        <dbReference type="EMBL" id="MFC7408715.1"/>
    </source>
</evidence>
<evidence type="ECO:0000313" key="2">
    <source>
        <dbReference type="Proteomes" id="UP001596501"/>
    </source>
</evidence>
<dbReference type="InterPro" id="IPR011738">
    <property type="entry name" value="Phage_CHP"/>
</dbReference>
<dbReference type="NCBIfam" id="TIGR02215">
    <property type="entry name" value="phage_chp_gp8"/>
    <property type="match status" value="1"/>
</dbReference>
<reference evidence="2" key="1">
    <citation type="journal article" date="2019" name="Int. J. Syst. Evol. Microbiol.">
        <title>The Global Catalogue of Microorganisms (GCM) 10K type strain sequencing project: providing services to taxonomists for standard genome sequencing and annotation.</title>
        <authorList>
            <consortium name="The Broad Institute Genomics Platform"/>
            <consortium name="The Broad Institute Genome Sequencing Center for Infectious Disease"/>
            <person name="Wu L."/>
            <person name="Ma J."/>
        </authorList>
    </citation>
    <scope>NUCLEOTIDE SEQUENCE [LARGE SCALE GENOMIC DNA]</scope>
    <source>
        <strain evidence="2">CGMCC 1.12371</strain>
    </source>
</reference>